<accession>A0ABU9EEA6</accession>
<proteinExistence type="predicted"/>
<evidence type="ECO:0000313" key="2">
    <source>
        <dbReference type="EMBL" id="MEK9501830.1"/>
    </source>
</evidence>
<name>A0ABU9EEA6_9BACT</name>
<evidence type="ECO:0000256" key="1">
    <source>
        <dbReference type="SAM" id="MobiDB-lite"/>
    </source>
</evidence>
<keyword evidence="3" id="KW-1185">Reference proteome</keyword>
<protein>
    <submittedName>
        <fullName evidence="2">Uncharacterized protein</fullName>
    </submittedName>
</protein>
<dbReference type="Proteomes" id="UP001484239">
    <property type="component" value="Unassembled WGS sequence"/>
</dbReference>
<organism evidence="2 3">
    <name type="scientific">Gaopeijia maritima</name>
    <dbReference type="NCBI Taxonomy" id="3119007"/>
    <lineage>
        <taxon>Bacteria</taxon>
        <taxon>Pseudomonadati</taxon>
        <taxon>Gemmatimonadota</taxon>
        <taxon>Longimicrobiia</taxon>
        <taxon>Gaopeijiales</taxon>
        <taxon>Gaopeijiaceae</taxon>
        <taxon>Gaopeijia</taxon>
    </lineage>
</organism>
<evidence type="ECO:0000313" key="3">
    <source>
        <dbReference type="Proteomes" id="UP001484239"/>
    </source>
</evidence>
<feature type="region of interest" description="Disordered" evidence="1">
    <location>
        <begin position="39"/>
        <end position="70"/>
    </location>
</feature>
<sequence>MARHNREGTGADQHGFEYTIGYQPDWLRLVKVSRTLDSGRQSTKTLFRNPLSRRTAPPGDRIRTSITSPDQGLDVEVSVYDPDGQVTRLRVACHVDTPDGGRDEVEFVIEGALPASRS</sequence>
<reference evidence="2 3" key="1">
    <citation type="submission" date="2024-02" db="EMBL/GenBank/DDBJ databases">
        <title>A novel Gemmatimonadota bacterium.</title>
        <authorList>
            <person name="Du Z.-J."/>
            <person name="Ye Y.-Q."/>
        </authorList>
    </citation>
    <scope>NUCLEOTIDE SEQUENCE [LARGE SCALE GENOMIC DNA]</scope>
    <source>
        <strain evidence="2 3">DH-20</strain>
    </source>
</reference>
<gene>
    <name evidence="2" type="ORF">WI372_12635</name>
</gene>
<dbReference type="EMBL" id="JBBHLI010000007">
    <property type="protein sequence ID" value="MEK9501830.1"/>
    <property type="molecule type" value="Genomic_DNA"/>
</dbReference>
<comment type="caution">
    <text evidence="2">The sequence shown here is derived from an EMBL/GenBank/DDBJ whole genome shotgun (WGS) entry which is preliminary data.</text>
</comment>
<dbReference type="RefSeq" id="WP_405278895.1">
    <property type="nucleotide sequence ID" value="NZ_JBBHLI010000007.1"/>
</dbReference>